<dbReference type="InterPro" id="IPR005119">
    <property type="entry name" value="LysR_subst-bd"/>
</dbReference>
<reference evidence="6 7" key="1">
    <citation type="journal article" date="2013" name="Genome Announc.">
        <title>Genome Sequence of Hydrothermal Arsenic-Respiring Bacterium Marinobacter santoriniensis NKSG1T.</title>
        <authorList>
            <person name="Handley K.M."/>
            <person name="Upton M."/>
            <person name="Beatson S.A."/>
            <person name="Hery M."/>
            <person name="Lloyd J.R."/>
        </authorList>
    </citation>
    <scope>NUCLEOTIDE SEQUENCE [LARGE SCALE GENOMIC DNA]</scope>
    <source>
        <strain evidence="6 7">NKSG1</strain>
    </source>
</reference>
<keyword evidence="7" id="KW-1185">Reference proteome</keyword>
<dbReference type="SUPFAM" id="SSF46785">
    <property type="entry name" value="Winged helix' DNA-binding domain"/>
    <property type="match status" value="1"/>
</dbReference>
<dbReference type="Gene3D" id="1.10.10.10">
    <property type="entry name" value="Winged helix-like DNA-binding domain superfamily/Winged helix DNA-binding domain"/>
    <property type="match status" value="1"/>
</dbReference>
<dbReference type="InterPro" id="IPR000847">
    <property type="entry name" value="LysR_HTH_N"/>
</dbReference>
<dbReference type="Pfam" id="PF00126">
    <property type="entry name" value="HTH_1"/>
    <property type="match status" value="1"/>
</dbReference>
<dbReference type="FunFam" id="1.10.10.10:FF:000001">
    <property type="entry name" value="LysR family transcriptional regulator"/>
    <property type="match status" value="1"/>
</dbReference>
<dbReference type="Pfam" id="PF03466">
    <property type="entry name" value="LysR_substrate"/>
    <property type="match status" value="1"/>
</dbReference>
<evidence type="ECO:0000256" key="3">
    <source>
        <dbReference type="ARBA" id="ARBA00023125"/>
    </source>
</evidence>
<protein>
    <submittedName>
        <fullName evidence="6">Transcriptional regulator</fullName>
    </submittedName>
</protein>
<dbReference type="AlphaFoldDB" id="M7DI61"/>
<dbReference type="eggNOG" id="COG0583">
    <property type="taxonomic scope" value="Bacteria"/>
</dbReference>
<dbReference type="GO" id="GO:0006351">
    <property type="term" value="P:DNA-templated transcription"/>
    <property type="evidence" value="ECO:0007669"/>
    <property type="project" value="TreeGrafter"/>
</dbReference>
<dbReference type="Proteomes" id="UP000011960">
    <property type="component" value="Unassembled WGS sequence"/>
</dbReference>
<sequence length="296" mass="32651">MNLDTMAIFAAVVEHGSFSAASEALELSTPVVSKRISAIERSLGARLLNRTTRRLSLTEAGEVFYQHCVRVVAEAREAEASVMDLNNSPRGLLRITAPVNFGSHQIAGLLPGFLETYPDIRVEMDLSDRQVDLAEEGFDLAIRITPSPQPNLAARQLASARRIPCAAPEYWREHGRPRVPADLKKHNCIVYRPVPAFNQWYFHGPEGGETVPVSGNLIVNNTEAMLRAAVGGLGVVMLTSFTLERYMATGQLEPVLEGFESPDTDIYACYLPNRNLSTKVRVFIDYLVSHYGSGIH</sequence>
<dbReference type="GO" id="GO:0003700">
    <property type="term" value="F:DNA-binding transcription factor activity"/>
    <property type="evidence" value="ECO:0007669"/>
    <property type="project" value="InterPro"/>
</dbReference>
<dbReference type="STRING" id="1288826.MSNKSG1_02038"/>
<dbReference type="FunFam" id="3.40.190.290:FF:000001">
    <property type="entry name" value="Transcriptional regulator, LysR family"/>
    <property type="match status" value="1"/>
</dbReference>
<comment type="caution">
    <text evidence="6">The sequence shown here is derived from an EMBL/GenBank/DDBJ whole genome shotgun (WGS) entry which is preliminary data.</text>
</comment>
<evidence type="ECO:0000256" key="4">
    <source>
        <dbReference type="ARBA" id="ARBA00023163"/>
    </source>
</evidence>
<dbReference type="SUPFAM" id="SSF53850">
    <property type="entry name" value="Periplasmic binding protein-like II"/>
    <property type="match status" value="1"/>
</dbReference>
<proteinExistence type="inferred from homology"/>
<keyword evidence="4" id="KW-0804">Transcription</keyword>
<gene>
    <name evidence="6" type="ORF">MSNKSG1_02038</name>
</gene>
<dbReference type="InterPro" id="IPR058163">
    <property type="entry name" value="LysR-type_TF_proteobact-type"/>
</dbReference>
<feature type="domain" description="HTH lysR-type" evidence="5">
    <location>
        <begin position="1"/>
        <end position="58"/>
    </location>
</feature>
<dbReference type="OrthoDB" id="9786526at2"/>
<keyword evidence="2" id="KW-0805">Transcription regulation</keyword>
<dbReference type="Gene3D" id="3.40.190.290">
    <property type="match status" value="1"/>
</dbReference>
<dbReference type="PROSITE" id="PS50931">
    <property type="entry name" value="HTH_LYSR"/>
    <property type="match status" value="1"/>
</dbReference>
<evidence type="ECO:0000313" key="6">
    <source>
        <dbReference type="EMBL" id="EMP57362.1"/>
    </source>
</evidence>
<evidence type="ECO:0000256" key="2">
    <source>
        <dbReference type="ARBA" id="ARBA00023015"/>
    </source>
</evidence>
<evidence type="ECO:0000256" key="1">
    <source>
        <dbReference type="ARBA" id="ARBA00009437"/>
    </source>
</evidence>
<organism evidence="6 7">
    <name type="scientific">Marinobacter santoriniensis NKSG1</name>
    <dbReference type="NCBI Taxonomy" id="1288826"/>
    <lineage>
        <taxon>Bacteria</taxon>
        <taxon>Pseudomonadati</taxon>
        <taxon>Pseudomonadota</taxon>
        <taxon>Gammaproteobacteria</taxon>
        <taxon>Pseudomonadales</taxon>
        <taxon>Marinobacteraceae</taxon>
        <taxon>Marinobacter</taxon>
    </lineage>
</organism>
<dbReference type="PATRIC" id="fig|1288826.3.peg.392"/>
<dbReference type="EMBL" id="APAT01000005">
    <property type="protein sequence ID" value="EMP57362.1"/>
    <property type="molecule type" value="Genomic_DNA"/>
</dbReference>
<comment type="similarity">
    <text evidence="1">Belongs to the LysR transcriptional regulatory family.</text>
</comment>
<dbReference type="RefSeq" id="WP_008937571.1">
    <property type="nucleotide sequence ID" value="NZ_APAT01000005.1"/>
</dbReference>
<accession>M7DI61</accession>
<dbReference type="GO" id="GO:0043565">
    <property type="term" value="F:sequence-specific DNA binding"/>
    <property type="evidence" value="ECO:0007669"/>
    <property type="project" value="TreeGrafter"/>
</dbReference>
<dbReference type="PANTHER" id="PTHR30537">
    <property type="entry name" value="HTH-TYPE TRANSCRIPTIONAL REGULATOR"/>
    <property type="match status" value="1"/>
</dbReference>
<dbReference type="InterPro" id="IPR036388">
    <property type="entry name" value="WH-like_DNA-bd_sf"/>
</dbReference>
<keyword evidence="3" id="KW-0238">DNA-binding</keyword>
<name>M7DI61_9GAMM</name>
<dbReference type="PANTHER" id="PTHR30537:SF5">
    <property type="entry name" value="HTH-TYPE TRANSCRIPTIONAL ACTIVATOR TTDR-RELATED"/>
    <property type="match status" value="1"/>
</dbReference>
<evidence type="ECO:0000313" key="7">
    <source>
        <dbReference type="Proteomes" id="UP000011960"/>
    </source>
</evidence>
<evidence type="ECO:0000259" key="5">
    <source>
        <dbReference type="PROSITE" id="PS50931"/>
    </source>
</evidence>
<dbReference type="CDD" id="cd08422">
    <property type="entry name" value="PBP2_CrgA_like"/>
    <property type="match status" value="1"/>
</dbReference>
<dbReference type="InterPro" id="IPR036390">
    <property type="entry name" value="WH_DNA-bd_sf"/>
</dbReference>